<dbReference type="SUPFAM" id="SSF53850">
    <property type="entry name" value="Periplasmic binding protein-like II"/>
    <property type="match status" value="1"/>
</dbReference>
<dbReference type="Pfam" id="PF00126">
    <property type="entry name" value="HTH_1"/>
    <property type="match status" value="1"/>
</dbReference>
<dbReference type="Gene3D" id="1.10.10.10">
    <property type="entry name" value="Winged helix-like DNA-binding domain superfamily/Winged helix DNA-binding domain"/>
    <property type="match status" value="1"/>
</dbReference>
<dbReference type="GO" id="GO:0003700">
    <property type="term" value="F:DNA-binding transcription factor activity"/>
    <property type="evidence" value="ECO:0007669"/>
    <property type="project" value="InterPro"/>
</dbReference>
<reference evidence="6" key="1">
    <citation type="submission" date="2016-03" db="EMBL/GenBank/DDBJ databases">
        <title>Co-evolution between Pasteurellaceae and their hosts.</title>
        <authorList>
            <person name="Hansen M.J."/>
            <person name="Bojesen A.M."/>
            <person name="Planet P."/>
        </authorList>
    </citation>
    <scope>NUCLEOTIDE SEQUENCE</scope>
    <source>
        <strain evidence="6">146/S8/89</strain>
    </source>
</reference>
<keyword evidence="3" id="KW-0238">DNA-binding</keyword>
<dbReference type="Pfam" id="PF03466">
    <property type="entry name" value="LysR_substrate"/>
    <property type="match status" value="1"/>
</dbReference>
<dbReference type="EMBL" id="LWID01000001">
    <property type="protein sequence ID" value="MDG6896274.1"/>
    <property type="molecule type" value="Genomic_DNA"/>
</dbReference>
<dbReference type="Proteomes" id="UP001155500">
    <property type="component" value="Unassembled WGS sequence"/>
</dbReference>
<gene>
    <name evidence="6" type="ORF">A6A20_11765</name>
</gene>
<dbReference type="Gene3D" id="3.40.190.10">
    <property type="entry name" value="Periplasmic binding protein-like II"/>
    <property type="match status" value="2"/>
</dbReference>
<dbReference type="InterPro" id="IPR036390">
    <property type="entry name" value="WH_DNA-bd_sf"/>
</dbReference>
<dbReference type="SUPFAM" id="SSF46785">
    <property type="entry name" value="Winged helix' DNA-binding domain"/>
    <property type="match status" value="1"/>
</dbReference>
<accession>A0A9X4PEP4</accession>
<evidence type="ECO:0000256" key="2">
    <source>
        <dbReference type="ARBA" id="ARBA00023015"/>
    </source>
</evidence>
<dbReference type="PANTHER" id="PTHR30118:SF15">
    <property type="entry name" value="TRANSCRIPTIONAL REGULATORY PROTEIN"/>
    <property type="match status" value="1"/>
</dbReference>
<feature type="domain" description="HTH lysR-type" evidence="5">
    <location>
        <begin position="8"/>
        <end position="65"/>
    </location>
</feature>
<dbReference type="GO" id="GO:0003677">
    <property type="term" value="F:DNA binding"/>
    <property type="evidence" value="ECO:0007669"/>
    <property type="project" value="UniProtKB-KW"/>
</dbReference>
<dbReference type="PANTHER" id="PTHR30118">
    <property type="entry name" value="HTH-TYPE TRANSCRIPTIONAL REGULATOR LEUO-RELATED"/>
    <property type="match status" value="1"/>
</dbReference>
<evidence type="ECO:0000313" key="6">
    <source>
        <dbReference type="EMBL" id="MDG6896274.1"/>
    </source>
</evidence>
<keyword evidence="7" id="KW-1185">Reference proteome</keyword>
<proteinExistence type="inferred from homology"/>
<name>A0A9X4PEP4_9PAST</name>
<keyword evidence="4" id="KW-0804">Transcription</keyword>
<sequence length="315" mass="35772">MMKSLRTLDLNLLKAFDALCDERSVSKAAERLAISQPAMSGVLLRLRESFDDPLFVRVQRGIEPTNRALELAVPIKNILNEVEQLLQTEQFNPLEADMVVTIACTDYSLRAIIKPFLIELNRQAPNIKLATVNIDESLVPQQLTKRQIDFALTTADFQAADTHFRYLYQEKYVCAMRATHPLAKQSQLSLTDFCRYPQALFSYSGGSFTGVTDEALAELGKQRNVVLSSQNFLILPEILQQSDLLAVVPARLVQPLADIYYLEPPLPIKGFTKTLVWHERTHRDPAYIWLRHLIAQCCQAKAHISETDNNYQQKP</sequence>
<dbReference type="InterPro" id="IPR036388">
    <property type="entry name" value="WH-like_DNA-bd_sf"/>
</dbReference>
<dbReference type="PROSITE" id="PS50931">
    <property type="entry name" value="HTH_LYSR"/>
    <property type="match status" value="1"/>
</dbReference>
<comment type="similarity">
    <text evidence="1">Belongs to the LysR transcriptional regulatory family.</text>
</comment>
<evidence type="ECO:0000256" key="1">
    <source>
        <dbReference type="ARBA" id="ARBA00009437"/>
    </source>
</evidence>
<evidence type="ECO:0000313" key="7">
    <source>
        <dbReference type="Proteomes" id="UP001155500"/>
    </source>
</evidence>
<protein>
    <submittedName>
        <fullName evidence="6">Transcriptional regulator</fullName>
    </submittedName>
</protein>
<dbReference type="PRINTS" id="PR00039">
    <property type="entry name" value="HTHLYSR"/>
</dbReference>
<keyword evidence="2" id="KW-0805">Transcription regulation</keyword>
<evidence type="ECO:0000256" key="4">
    <source>
        <dbReference type="ARBA" id="ARBA00023163"/>
    </source>
</evidence>
<evidence type="ECO:0000259" key="5">
    <source>
        <dbReference type="PROSITE" id="PS50931"/>
    </source>
</evidence>
<comment type="caution">
    <text evidence="6">The sequence shown here is derived from an EMBL/GenBank/DDBJ whole genome shotgun (WGS) entry which is preliminary data.</text>
</comment>
<dbReference type="InterPro" id="IPR050389">
    <property type="entry name" value="LysR-type_TF"/>
</dbReference>
<evidence type="ECO:0000256" key="3">
    <source>
        <dbReference type="ARBA" id="ARBA00023125"/>
    </source>
</evidence>
<dbReference type="InterPro" id="IPR000847">
    <property type="entry name" value="LysR_HTH_N"/>
</dbReference>
<organism evidence="6 7">
    <name type="scientific">Volucribacter amazonae</name>
    <dbReference type="NCBI Taxonomy" id="256731"/>
    <lineage>
        <taxon>Bacteria</taxon>
        <taxon>Pseudomonadati</taxon>
        <taxon>Pseudomonadota</taxon>
        <taxon>Gammaproteobacteria</taxon>
        <taxon>Pasteurellales</taxon>
        <taxon>Pasteurellaceae</taxon>
        <taxon>Volucribacter</taxon>
    </lineage>
</organism>
<dbReference type="AlphaFoldDB" id="A0A9X4PEP4"/>
<dbReference type="InterPro" id="IPR005119">
    <property type="entry name" value="LysR_subst-bd"/>
</dbReference>